<evidence type="ECO:0000256" key="5">
    <source>
        <dbReference type="ARBA" id="ARBA00023136"/>
    </source>
</evidence>
<evidence type="ECO:0000313" key="8">
    <source>
        <dbReference type="Proteomes" id="UP000060699"/>
    </source>
</evidence>
<evidence type="ECO:0000256" key="1">
    <source>
        <dbReference type="ARBA" id="ARBA00004651"/>
    </source>
</evidence>
<evidence type="ECO:0000259" key="6">
    <source>
        <dbReference type="Pfam" id="PF00892"/>
    </source>
</evidence>
<keyword evidence="8" id="KW-1185">Reference proteome</keyword>
<dbReference type="SUPFAM" id="SSF103481">
    <property type="entry name" value="Multidrug resistance efflux transporter EmrE"/>
    <property type="match status" value="2"/>
</dbReference>
<keyword evidence="5" id="KW-0472">Membrane</keyword>
<evidence type="ECO:0000256" key="4">
    <source>
        <dbReference type="ARBA" id="ARBA00022989"/>
    </source>
</evidence>
<accession>A0A0U3MF06</accession>
<dbReference type="GO" id="GO:0005886">
    <property type="term" value="C:plasma membrane"/>
    <property type="evidence" value="ECO:0007669"/>
    <property type="project" value="UniProtKB-SubCell"/>
</dbReference>
<name>A0A0U3MF06_9BURK</name>
<evidence type="ECO:0000313" key="7">
    <source>
        <dbReference type="EMBL" id="ALV07325.1"/>
    </source>
</evidence>
<gene>
    <name evidence="7" type="ORF">RD2015_2861</name>
</gene>
<sequence>MPKPTPGPAAPALPAAALAVAPVPVNTPAPPPAQPSFPATPAVSSQVPWLAYGCLAASTSLIGSYVGLSKLLVAAFPVFLLAWLRFGMAAVIMAPWLVRTPGEMPLSRRTKGLLFLESFFGNFLFSLCLLFGVRHSSAVVAGVIMAGIPAAVALLSFVFLRERIGGRVLAGIALAVSGIAMVALHKQDGGTPQSGWGALLLLGAVLCEGSYVVIGKQLTQALSAKRISALINLWGLALVTPLGLWQALDFNFAAVEPKQWGLLLFYAVAASMVTVWLWMQGLRHVSAPKAGVFMVFLPISTAVIGVVFLNETMSGLQALAYGLALAGVVLATWPQRTSGPAAAPSSAPLSAPTAPE</sequence>
<dbReference type="OrthoDB" id="8586862at2"/>
<reference evidence="7 8" key="1">
    <citation type="submission" date="2015-12" db="EMBL/GenBank/DDBJ databases">
        <title>Complete genome of Roseateles depolymerans KCTC 42856.</title>
        <authorList>
            <person name="Kim K.M."/>
        </authorList>
    </citation>
    <scope>NUCLEOTIDE SEQUENCE [LARGE SCALE GENOMIC DNA]</scope>
    <source>
        <strain evidence="7 8">KCTC 42856</strain>
    </source>
</reference>
<keyword evidence="2" id="KW-1003">Cell membrane</keyword>
<protein>
    <submittedName>
        <fullName evidence="7">Membrane protein</fullName>
    </submittedName>
</protein>
<dbReference type="RefSeq" id="WP_083525648.1">
    <property type="nucleotide sequence ID" value="NZ_CP013729.1"/>
</dbReference>
<dbReference type="InterPro" id="IPR037185">
    <property type="entry name" value="EmrE-like"/>
</dbReference>
<evidence type="ECO:0000256" key="2">
    <source>
        <dbReference type="ARBA" id="ARBA00022475"/>
    </source>
</evidence>
<keyword evidence="3" id="KW-0812">Transmembrane</keyword>
<dbReference type="PATRIC" id="fig|76731.3.peg.2927"/>
<dbReference type="KEGG" id="rdp:RD2015_2861"/>
<proteinExistence type="predicted"/>
<dbReference type="STRING" id="76731.RD2015_2861"/>
<dbReference type="InterPro" id="IPR051258">
    <property type="entry name" value="Diverse_Substrate_Transporter"/>
</dbReference>
<dbReference type="EMBL" id="CP013729">
    <property type="protein sequence ID" value="ALV07325.1"/>
    <property type="molecule type" value="Genomic_DNA"/>
</dbReference>
<dbReference type="Proteomes" id="UP000060699">
    <property type="component" value="Chromosome"/>
</dbReference>
<dbReference type="PANTHER" id="PTHR42920">
    <property type="entry name" value="OS03G0707200 PROTEIN-RELATED"/>
    <property type="match status" value="1"/>
</dbReference>
<dbReference type="PANTHER" id="PTHR42920:SF5">
    <property type="entry name" value="EAMA DOMAIN-CONTAINING PROTEIN"/>
    <property type="match status" value="1"/>
</dbReference>
<keyword evidence="4" id="KW-1133">Transmembrane helix</keyword>
<dbReference type="AlphaFoldDB" id="A0A0U3MF06"/>
<feature type="domain" description="EamA" evidence="6">
    <location>
        <begin position="55"/>
        <end position="183"/>
    </location>
</feature>
<evidence type="ECO:0000256" key="3">
    <source>
        <dbReference type="ARBA" id="ARBA00022692"/>
    </source>
</evidence>
<dbReference type="InterPro" id="IPR000620">
    <property type="entry name" value="EamA_dom"/>
</dbReference>
<organism evidence="7 8">
    <name type="scientific">Roseateles depolymerans</name>
    <dbReference type="NCBI Taxonomy" id="76731"/>
    <lineage>
        <taxon>Bacteria</taxon>
        <taxon>Pseudomonadati</taxon>
        <taxon>Pseudomonadota</taxon>
        <taxon>Betaproteobacteria</taxon>
        <taxon>Burkholderiales</taxon>
        <taxon>Sphaerotilaceae</taxon>
        <taxon>Roseateles</taxon>
    </lineage>
</organism>
<comment type="subcellular location">
    <subcellularLocation>
        <location evidence="1">Cell membrane</location>
        <topology evidence="1">Multi-pass membrane protein</topology>
    </subcellularLocation>
</comment>
<dbReference type="Pfam" id="PF00892">
    <property type="entry name" value="EamA"/>
    <property type="match status" value="2"/>
</dbReference>
<feature type="domain" description="EamA" evidence="6">
    <location>
        <begin position="196"/>
        <end position="332"/>
    </location>
</feature>